<feature type="transmembrane region" description="Helical" evidence="15">
    <location>
        <begin position="98"/>
        <end position="117"/>
    </location>
</feature>
<evidence type="ECO:0000256" key="14">
    <source>
        <dbReference type="PROSITE-ProRule" id="PRU01356"/>
    </source>
</evidence>
<evidence type="ECO:0000256" key="5">
    <source>
        <dbReference type="ARBA" id="ARBA00022525"/>
    </source>
</evidence>
<dbReference type="InterPro" id="IPR008427">
    <property type="entry name" value="Extracellular_membr_CFEM_dom"/>
</dbReference>
<organism evidence="18 19">
    <name type="scientific">Xylaria multiplex</name>
    <dbReference type="NCBI Taxonomy" id="323545"/>
    <lineage>
        <taxon>Eukaryota</taxon>
        <taxon>Fungi</taxon>
        <taxon>Dikarya</taxon>
        <taxon>Ascomycota</taxon>
        <taxon>Pezizomycotina</taxon>
        <taxon>Sordariomycetes</taxon>
        <taxon>Xylariomycetidae</taxon>
        <taxon>Xylariales</taxon>
        <taxon>Xylariaceae</taxon>
        <taxon>Xylaria</taxon>
    </lineage>
</organism>
<evidence type="ECO:0000256" key="2">
    <source>
        <dbReference type="ARBA" id="ARBA00004589"/>
    </source>
</evidence>
<evidence type="ECO:0000256" key="8">
    <source>
        <dbReference type="ARBA" id="ARBA00022729"/>
    </source>
</evidence>
<sequence length="303" mass="33080">MAALRAFCVFAVLLGLSLGQSDLLSSLPGCAAACFEETLPSSPCTSSDLACLCGDAAFLDAVRGCEAVNCTIKETLTSTNATLSACGVPGGDVSNTVLAIPASFGSLAILLFLIRIFDRVYLMKLALGWDDYLLTGGVILGAVLNFVCYPMVHHGMGKDFWSLSFPNIDITLELLYVAEIFYFPSEMFTQLSILAFYRRVFAQTSTLLRRGSIILMAFVVLFGIANTLVIIFQCTPIEFFWTGWSGETTGRCIDINLFSWVRAAIEIAVDIAIISLPLRDIVRTQLSWRMKVQVFAMFALGFV</sequence>
<dbReference type="InterPro" id="IPR052337">
    <property type="entry name" value="SAT4-like"/>
</dbReference>
<dbReference type="AlphaFoldDB" id="A0A7C8MRM2"/>
<accession>A0A7C8MRM2</accession>
<comment type="similarity">
    <text evidence="13">Belongs to the SAT4 family.</text>
</comment>
<keyword evidence="14" id="KW-0479">Metal-binding</keyword>
<keyword evidence="5" id="KW-0964">Secreted</keyword>
<dbReference type="SMART" id="SM00747">
    <property type="entry name" value="CFEM"/>
    <property type="match status" value="1"/>
</dbReference>
<dbReference type="PANTHER" id="PTHR33048">
    <property type="entry name" value="PTH11-LIKE INTEGRAL MEMBRANE PROTEIN (AFU_ORTHOLOGUE AFUA_5G11245)"/>
    <property type="match status" value="1"/>
</dbReference>
<keyword evidence="12" id="KW-0449">Lipoprotein</keyword>
<keyword evidence="10 15" id="KW-0472">Membrane</keyword>
<keyword evidence="8 16" id="KW-0732">Signal</keyword>
<evidence type="ECO:0000256" key="1">
    <source>
        <dbReference type="ARBA" id="ARBA00004141"/>
    </source>
</evidence>
<feature type="signal peptide" evidence="16">
    <location>
        <begin position="1"/>
        <end position="19"/>
    </location>
</feature>
<feature type="disulfide bond" evidence="14">
    <location>
        <begin position="34"/>
        <end position="65"/>
    </location>
</feature>
<feature type="transmembrane region" description="Helical" evidence="15">
    <location>
        <begin position="213"/>
        <end position="232"/>
    </location>
</feature>
<proteinExistence type="inferred from homology"/>
<evidence type="ECO:0000256" key="7">
    <source>
        <dbReference type="ARBA" id="ARBA00022692"/>
    </source>
</evidence>
<evidence type="ECO:0000256" key="12">
    <source>
        <dbReference type="ARBA" id="ARBA00023288"/>
    </source>
</evidence>
<dbReference type="InterPro" id="IPR049326">
    <property type="entry name" value="Rhodopsin_dom_fungi"/>
</dbReference>
<evidence type="ECO:0000256" key="10">
    <source>
        <dbReference type="ARBA" id="ARBA00023136"/>
    </source>
</evidence>
<feature type="disulfide bond" evidence="14">
    <location>
        <begin position="30"/>
        <end position="70"/>
    </location>
</feature>
<evidence type="ECO:0000256" key="4">
    <source>
        <dbReference type="ARBA" id="ARBA00010031"/>
    </source>
</evidence>
<evidence type="ECO:0000256" key="9">
    <source>
        <dbReference type="ARBA" id="ARBA00022989"/>
    </source>
</evidence>
<reference evidence="18 19" key="1">
    <citation type="submission" date="2019-12" db="EMBL/GenBank/DDBJ databases">
        <title>Draft genome sequence of the ascomycete Xylaria multiplex DSM 110363.</title>
        <authorList>
            <person name="Buettner E."/>
            <person name="Kellner H."/>
        </authorList>
    </citation>
    <scope>NUCLEOTIDE SEQUENCE [LARGE SCALE GENOMIC DNA]</scope>
    <source>
        <strain evidence="18 19">DSM 110363</strain>
    </source>
</reference>
<name>A0A7C8MRM2_9PEZI</name>
<dbReference type="OrthoDB" id="2496787at2759"/>
<keyword evidence="6" id="KW-0336">GPI-anchor</keyword>
<evidence type="ECO:0000256" key="3">
    <source>
        <dbReference type="ARBA" id="ARBA00004613"/>
    </source>
</evidence>
<dbReference type="GO" id="GO:0098552">
    <property type="term" value="C:side of membrane"/>
    <property type="evidence" value="ECO:0007669"/>
    <property type="project" value="UniProtKB-KW"/>
</dbReference>
<evidence type="ECO:0000256" key="13">
    <source>
        <dbReference type="ARBA" id="ARBA00038359"/>
    </source>
</evidence>
<dbReference type="Proteomes" id="UP000481858">
    <property type="component" value="Unassembled WGS sequence"/>
</dbReference>
<comment type="subcellular location">
    <subcellularLocation>
        <location evidence="2">Membrane</location>
        <topology evidence="2">Lipid-anchor</topology>
        <topology evidence="2">GPI-anchor</topology>
    </subcellularLocation>
    <subcellularLocation>
        <location evidence="1">Membrane</location>
        <topology evidence="1">Multi-pass membrane protein</topology>
    </subcellularLocation>
    <subcellularLocation>
        <location evidence="3">Secreted</location>
    </subcellularLocation>
</comment>
<dbReference type="EMBL" id="WUBL01000010">
    <property type="protein sequence ID" value="KAF2971932.1"/>
    <property type="molecule type" value="Genomic_DNA"/>
</dbReference>
<comment type="caution">
    <text evidence="18">The sequence shown here is derived from an EMBL/GenBank/DDBJ whole genome shotgun (WGS) entry which is preliminary data.</text>
</comment>
<evidence type="ECO:0000313" key="18">
    <source>
        <dbReference type="EMBL" id="KAF2971932.1"/>
    </source>
</evidence>
<keyword evidence="9 15" id="KW-1133">Transmembrane helix</keyword>
<keyword evidence="7 15" id="KW-0812">Transmembrane</keyword>
<gene>
    <name evidence="18" type="ORF">GQX73_g1645</name>
</gene>
<keyword evidence="14" id="KW-0349">Heme</keyword>
<keyword evidence="6" id="KW-0325">Glycoprotein</keyword>
<protein>
    <recommendedName>
        <fullName evidence="17">CFEM domain-containing protein</fullName>
    </recommendedName>
</protein>
<feature type="domain" description="CFEM" evidence="17">
    <location>
        <begin position="2"/>
        <end position="113"/>
    </location>
</feature>
<keyword evidence="14" id="KW-0408">Iron</keyword>
<dbReference type="InParanoid" id="A0A7C8MRM2"/>
<evidence type="ECO:0000313" key="19">
    <source>
        <dbReference type="Proteomes" id="UP000481858"/>
    </source>
</evidence>
<evidence type="ECO:0000256" key="15">
    <source>
        <dbReference type="SAM" id="Phobius"/>
    </source>
</evidence>
<dbReference type="Pfam" id="PF20684">
    <property type="entry name" value="Fung_rhodopsin"/>
    <property type="match status" value="1"/>
</dbReference>
<dbReference type="GO" id="GO:0005576">
    <property type="term" value="C:extracellular region"/>
    <property type="evidence" value="ECO:0007669"/>
    <property type="project" value="UniProtKB-SubCell"/>
</dbReference>
<dbReference type="PANTHER" id="PTHR33048:SF143">
    <property type="entry name" value="EXTRACELLULAR MEMBRANE PROTEIN CFEM DOMAIN-CONTAINING PROTEIN-RELATED"/>
    <property type="match status" value="1"/>
</dbReference>
<feature type="disulfide bond" evidence="14">
    <location>
        <begin position="53"/>
        <end position="86"/>
    </location>
</feature>
<keyword evidence="19" id="KW-1185">Reference proteome</keyword>
<dbReference type="PROSITE" id="PS52012">
    <property type="entry name" value="CFEM"/>
    <property type="match status" value="1"/>
</dbReference>
<feature type="transmembrane region" description="Helical" evidence="15">
    <location>
        <begin position="180"/>
        <end position="201"/>
    </location>
</feature>
<evidence type="ECO:0000256" key="6">
    <source>
        <dbReference type="ARBA" id="ARBA00022622"/>
    </source>
</evidence>
<dbReference type="GO" id="GO:0046872">
    <property type="term" value="F:metal ion binding"/>
    <property type="evidence" value="ECO:0007669"/>
    <property type="project" value="UniProtKB-UniRule"/>
</dbReference>
<feature type="binding site" description="axial binding residue" evidence="14">
    <location>
        <position position="48"/>
    </location>
    <ligand>
        <name>heme</name>
        <dbReference type="ChEBI" id="CHEBI:30413"/>
    </ligand>
    <ligandPart>
        <name>Fe</name>
        <dbReference type="ChEBI" id="CHEBI:18248"/>
    </ligandPart>
</feature>
<comment type="similarity">
    <text evidence="4">Belongs to the RBT5 family.</text>
</comment>
<feature type="transmembrane region" description="Helical" evidence="15">
    <location>
        <begin position="129"/>
        <end position="152"/>
    </location>
</feature>
<feature type="disulfide bond" evidence="14">
    <location>
        <begin position="44"/>
        <end position="51"/>
    </location>
</feature>
<feature type="chain" id="PRO_5028807247" description="CFEM domain-containing protein" evidence="16">
    <location>
        <begin position="20"/>
        <end position="303"/>
    </location>
</feature>
<keyword evidence="11 14" id="KW-1015">Disulfide bond</keyword>
<dbReference type="Pfam" id="PF05730">
    <property type="entry name" value="CFEM"/>
    <property type="match status" value="1"/>
</dbReference>
<evidence type="ECO:0000256" key="11">
    <source>
        <dbReference type="ARBA" id="ARBA00023157"/>
    </source>
</evidence>
<evidence type="ECO:0000256" key="16">
    <source>
        <dbReference type="SAM" id="SignalP"/>
    </source>
</evidence>
<evidence type="ECO:0000259" key="17">
    <source>
        <dbReference type="PROSITE" id="PS52012"/>
    </source>
</evidence>